<evidence type="ECO:0000256" key="2">
    <source>
        <dbReference type="ARBA" id="ARBA00023242"/>
    </source>
</evidence>
<reference evidence="3" key="1">
    <citation type="submission" date="2016-08" db="EMBL/GenBank/DDBJ databases">
        <authorList>
            <person name="Yan J."/>
        </authorList>
    </citation>
    <scope>NUCLEOTIDE SEQUENCE</scope>
    <source>
        <strain evidence="3">CSS-01s</strain>
    </source>
</reference>
<dbReference type="EMBL" id="MDYX01000024">
    <property type="protein sequence ID" value="KAF9629576.1"/>
    <property type="molecule type" value="Genomic_DNA"/>
</dbReference>
<keyword evidence="2" id="KW-0539">Nucleus</keyword>
<accession>A0A8H7IQ75</accession>
<organism evidence="3 4">
    <name type="scientific">Lasiodiplodia theobromae</name>
    <dbReference type="NCBI Taxonomy" id="45133"/>
    <lineage>
        <taxon>Eukaryota</taxon>
        <taxon>Fungi</taxon>
        <taxon>Dikarya</taxon>
        <taxon>Ascomycota</taxon>
        <taxon>Pezizomycotina</taxon>
        <taxon>Dothideomycetes</taxon>
        <taxon>Dothideomycetes incertae sedis</taxon>
        <taxon>Botryosphaeriales</taxon>
        <taxon>Botryosphaeriaceae</taxon>
        <taxon>Lasiodiplodia</taxon>
    </lineage>
</organism>
<dbReference type="Proteomes" id="UP000627934">
    <property type="component" value="Unassembled WGS sequence"/>
</dbReference>
<dbReference type="PANTHER" id="PTHR37534">
    <property type="entry name" value="TRANSCRIPTIONAL ACTIVATOR PROTEIN UGA3"/>
    <property type="match status" value="1"/>
</dbReference>
<dbReference type="GO" id="GO:0003700">
    <property type="term" value="F:DNA-binding transcription factor activity"/>
    <property type="evidence" value="ECO:0007669"/>
    <property type="project" value="TreeGrafter"/>
</dbReference>
<reference evidence="3" key="2">
    <citation type="journal article" date="2018" name="DNA Res.">
        <title>Comparative genome and transcriptome analyses reveal adaptations to opportunistic infections in woody plant degrading pathogens of Botryosphaeriaceae.</title>
        <authorList>
            <person name="Yan J.Y."/>
            <person name="Zhao W.S."/>
            <person name="Chen Z."/>
            <person name="Xing Q.K."/>
            <person name="Zhang W."/>
            <person name="Chethana K.W.T."/>
            <person name="Xue M.F."/>
            <person name="Xu J.P."/>
            <person name="Phillips A.J.L."/>
            <person name="Wang Y."/>
            <person name="Liu J.H."/>
            <person name="Liu M."/>
            <person name="Zhou Y."/>
            <person name="Jayawardena R.S."/>
            <person name="Manawasinghe I.S."/>
            <person name="Huang J.B."/>
            <person name="Qiao G.H."/>
            <person name="Fu C.Y."/>
            <person name="Guo F.F."/>
            <person name="Dissanayake A.J."/>
            <person name="Peng Y.L."/>
            <person name="Hyde K.D."/>
            <person name="Li X.H."/>
        </authorList>
    </citation>
    <scope>NUCLEOTIDE SEQUENCE</scope>
    <source>
        <strain evidence="3">CSS-01s</strain>
    </source>
</reference>
<proteinExistence type="predicted"/>
<evidence type="ECO:0000256" key="1">
    <source>
        <dbReference type="ARBA" id="ARBA00004123"/>
    </source>
</evidence>
<comment type="caution">
    <text evidence="3">The sequence shown here is derived from an EMBL/GenBank/DDBJ whole genome shotgun (WGS) entry which is preliminary data.</text>
</comment>
<dbReference type="PANTHER" id="PTHR37534:SF49">
    <property type="entry name" value="LYSINE BIOSYNTHESIS REGULATORY PROTEIN LYS14"/>
    <property type="match status" value="1"/>
</dbReference>
<dbReference type="Pfam" id="PF11951">
    <property type="entry name" value="Fungal_trans_2"/>
    <property type="match status" value="1"/>
</dbReference>
<sequence length="365" mass="39043">MLCSLEIADGSRSSWITHARGAAAILESYTHMIDTHVADFATRYLRPRSIFLNTTTADQQGEESSAVGRLANPLPTTHPLHIDAVATVAAIDPHIGCSLEVLDIIAQTADLASLKWSCTDQPKPSHVADPTITHRAADLLARLNSLQQPSSSTYNDNDADADYVHSCAESFRLAALIYLRHVAGFDYPDPFRSSSSSPSSSSSSSLSSSSSASARTTQLRADLRRFFTLYTTRIVRRGMPRVLFPVWPLFVAGCFAEEDAFASAAAAAAVGGDGGSVGEGGGKGEGGYYYSERAVVMDVFATLEETWPVSNVPVVRAAVETVWKERDLSVGCRRRGSGDGGVGGRVRAAAWKRAIEALGWKLALS</sequence>
<dbReference type="GO" id="GO:0000976">
    <property type="term" value="F:transcription cis-regulatory region binding"/>
    <property type="evidence" value="ECO:0007669"/>
    <property type="project" value="TreeGrafter"/>
</dbReference>
<protein>
    <submittedName>
        <fullName evidence="3">Uncharacterized protein</fullName>
    </submittedName>
</protein>
<dbReference type="AlphaFoldDB" id="A0A8H7IQ75"/>
<dbReference type="GO" id="GO:0005634">
    <property type="term" value="C:nucleus"/>
    <property type="evidence" value="ECO:0007669"/>
    <property type="project" value="UniProtKB-SubCell"/>
</dbReference>
<dbReference type="InterPro" id="IPR021858">
    <property type="entry name" value="Fun_TF"/>
</dbReference>
<name>A0A8H7IQ75_9PEZI</name>
<evidence type="ECO:0000313" key="3">
    <source>
        <dbReference type="EMBL" id="KAF9629576.1"/>
    </source>
</evidence>
<comment type="subcellular location">
    <subcellularLocation>
        <location evidence="1">Nucleus</location>
    </subcellularLocation>
</comment>
<dbReference type="GO" id="GO:0045944">
    <property type="term" value="P:positive regulation of transcription by RNA polymerase II"/>
    <property type="evidence" value="ECO:0007669"/>
    <property type="project" value="TreeGrafter"/>
</dbReference>
<gene>
    <name evidence="3" type="ORF">BFW01_g10779</name>
</gene>
<evidence type="ECO:0000313" key="4">
    <source>
        <dbReference type="Proteomes" id="UP000627934"/>
    </source>
</evidence>